<organism evidence="1 2">
    <name type="scientific">Ureibacillus xyleni</name>
    <dbReference type="NCBI Taxonomy" id="614648"/>
    <lineage>
        <taxon>Bacteria</taxon>
        <taxon>Bacillati</taxon>
        <taxon>Bacillota</taxon>
        <taxon>Bacilli</taxon>
        <taxon>Bacillales</taxon>
        <taxon>Caryophanaceae</taxon>
        <taxon>Ureibacillus</taxon>
    </lineage>
</organism>
<dbReference type="InterPro" id="IPR006944">
    <property type="entry name" value="Phage/GTA_portal"/>
</dbReference>
<dbReference type="EMBL" id="OBMQ01000007">
    <property type="protein sequence ID" value="SOC12855.1"/>
    <property type="molecule type" value="Genomic_DNA"/>
</dbReference>
<dbReference type="Proteomes" id="UP000219636">
    <property type="component" value="Unassembled WGS sequence"/>
</dbReference>
<evidence type="ECO:0000313" key="1">
    <source>
        <dbReference type="EMBL" id="SOC12855.1"/>
    </source>
</evidence>
<accession>A0A285SWX6</accession>
<dbReference type="RefSeq" id="WP_237658398.1">
    <property type="nucleotide sequence ID" value="NZ_OBMQ01000007.1"/>
</dbReference>
<dbReference type="Pfam" id="PF04860">
    <property type="entry name" value="Phage_portal"/>
    <property type="match status" value="1"/>
</dbReference>
<reference evidence="2" key="1">
    <citation type="submission" date="2017-08" db="EMBL/GenBank/DDBJ databases">
        <authorList>
            <person name="Varghese N."/>
            <person name="Submissions S."/>
        </authorList>
    </citation>
    <scope>NUCLEOTIDE SEQUENCE [LARGE SCALE GENOMIC DNA]</scope>
    <source>
        <strain evidence="2">JC22</strain>
    </source>
</reference>
<proteinExistence type="predicted"/>
<sequence>MKLSDLWKSNKEEQKAVTVSKYQMITDDNNGFFMWNGNIYQSDLIRSIIRVKAKAVSKTMAKHIREDKTGLKVNPEPYMKFLLEEPNELMSMQQLLEKAVSHLELNNNAFIYINRDEYGYPIGLYPITASNVEALRNGIGELFLRFTLKNGKRVVFAYKDIIHLRQDFNENEIFGDSNFEALKTMMEVVHTIDNGIIKAIKNSNVVQWLLKYNANLKPEDLKKSTKEFVDSFLNMDSDLAGAASVDNKVDAQRVEPKSFMPNADQMKETTNRIYSFFNVNEKIIQSSYSENEWISFYESSVEPIIIQLSNEFTRKLFTRKERSFGNKVVFEGSNLSFASMSTKLQLVQMLDRGVMNPNEVRLILNMHPVEHGDEYLLRLDTAKQSEQTKEAT</sequence>
<gene>
    <name evidence="1" type="ORF">SAMN05880501_10763</name>
</gene>
<dbReference type="AlphaFoldDB" id="A0A285SWX6"/>
<keyword evidence="2" id="KW-1185">Reference proteome</keyword>
<protein>
    <submittedName>
        <fullName evidence="1">HK97 family phage portal protein</fullName>
    </submittedName>
</protein>
<name>A0A285SWX6_9BACL</name>
<evidence type="ECO:0000313" key="2">
    <source>
        <dbReference type="Proteomes" id="UP000219636"/>
    </source>
</evidence>